<proteinExistence type="predicted"/>
<sequence length="53" mass="5331">MANQTVGSAGPPVKGRATPRPPAPEAGQERTGRGQPSPSPRALASAIRRLTGA</sequence>
<feature type="region of interest" description="Disordered" evidence="1">
    <location>
        <begin position="1"/>
        <end position="53"/>
    </location>
</feature>
<gene>
    <name evidence="2" type="ORF">SCMC78_68430</name>
</gene>
<protein>
    <submittedName>
        <fullName evidence="2">Uncharacterized protein</fullName>
    </submittedName>
</protein>
<reference evidence="2" key="1">
    <citation type="submission" date="2024-07" db="EMBL/GenBank/DDBJ databases">
        <title>Complete genome sequences of cellulolytic bacteria, Kitasatospora sp. CMC57 and Streptomyces sp. CMC78, isolated from Japanese agricultural soil.</title>
        <authorList>
            <person name="Hashimoto T."/>
            <person name="Ito M."/>
            <person name="Iwamoto M."/>
            <person name="Fukahori D."/>
            <person name="Shoda T."/>
            <person name="Sakoda M."/>
            <person name="Morohoshi T."/>
            <person name="Mitsuboshi M."/>
            <person name="Nishizawa T."/>
        </authorList>
    </citation>
    <scope>NUCLEOTIDE SEQUENCE</scope>
    <source>
        <strain evidence="2">CMC78</strain>
    </source>
</reference>
<dbReference type="AlphaFoldDB" id="A0AB33KPC8"/>
<dbReference type="KEGG" id="stcm:SCMC78_68430"/>
<name>A0AB33KPC8_9ACTN</name>
<accession>A0AB33KPC8</accession>
<dbReference type="EMBL" id="AP035884">
    <property type="protein sequence ID" value="BFP57036.1"/>
    <property type="molecule type" value="Genomic_DNA"/>
</dbReference>
<evidence type="ECO:0000256" key="1">
    <source>
        <dbReference type="SAM" id="MobiDB-lite"/>
    </source>
</evidence>
<organism evidence="2">
    <name type="scientific">Streptomyces sp. CMC78</name>
    <dbReference type="NCBI Taxonomy" id="3231512"/>
    <lineage>
        <taxon>Bacteria</taxon>
        <taxon>Bacillati</taxon>
        <taxon>Actinomycetota</taxon>
        <taxon>Actinomycetes</taxon>
        <taxon>Kitasatosporales</taxon>
        <taxon>Streptomycetaceae</taxon>
        <taxon>Streptomyces</taxon>
    </lineage>
</organism>
<evidence type="ECO:0000313" key="2">
    <source>
        <dbReference type="EMBL" id="BFP57036.1"/>
    </source>
</evidence>